<accession>A0ABY8K8J0</accession>
<dbReference type="RefSeq" id="WP_279337650.1">
    <property type="nucleotide sequence ID" value="NZ_CP121682.1"/>
</dbReference>
<evidence type="ECO:0000313" key="2">
    <source>
        <dbReference type="EMBL" id="WGD44584.1"/>
    </source>
</evidence>
<feature type="region of interest" description="Disordered" evidence="1">
    <location>
        <begin position="71"/>
        <end position="99"/>
    </location>
</feature>
<name>A0ABY8K8J0_9ACTN</name>
<reference evidence="2 3" key="1">
    <citation type="submission" date="2023-03" db="EMBL/GenBank/DDBJ databases">
        <authorList>
            <person name="Mo P."/>
        </authorList>
    </citation>
    <scope>NUCLEOTIDE SEQUENCE [LARGE SCALE GENOMIC DNA]</scope>
    <source>
        <strain evidence="2 3">HUAS 5</strain>
    </source>
</reference>
<sequence length="99" mass="10867">MDWKFLLGLEPDDPGFDFSALSDFRARLIKHGLEEKVLAPVLERISALGLLRAALEALAAAAPRWLSPGSFLPRERGRNGGPVALPRVLPARTRRRPAS</sequence>
<dbReference type="EMBL" id="CP121682">
    <property type="protein sequence ID" value="WGD44584.1"/>
    <property type="molecule type" value="Genomic_DNA"/>
</dbReference>
<evidence type="ECO:0000256" key="1">
    <source>
        <dbReference type="SAM" id="MobiDB-lite"/>
    </source>
</evidence>
<evidence type="ECO:0000313" key="3">
    <source>
        <dbReference type="Proteomes" id="UP001216440"/>
    </source>
</evidence>
<organism evidence="2 3">
    <name type="scientific">Streptomyces cathayae</name>
    <dbReference type="NCBI Taxonomy" id="3031124"/>
    <lineage>
        <taxon>Bacteria</taxon>
        <taxon>Bacillati</taxon>
        <taxon>Actinomycetota</taxon>
        <taxon>Actinomycetes</taxon>
        <taxon>Kitasatosporales</taxon>
        <taxon>Streptomycetaceae</taxon>
        <taxon>Streptomyces</taxon>
    </lineage>
</organism>
<proteinExistence type="predicted"/>
<dbReference type="Proteomes" id="UP001216440">
    <property type="component" value="Chromosome"/>
</dbReference>
<keyword evidence="3" id="KW-1185">Reference proteome</keyword>
<protein>
    <submittedName>
        <fullName evidence="2">Transposase</fullName>
    </submittedName>
</protein>
<gene>
    <name evidence="2" type="ORF">PYS65_33095</name>
</gene>